<reference evidence="2 3" key="1">
    <citation type="journal article" date="2013" name="Genome Announc.">
        <title>Genome sequences for three denitrifying bacterial strains isolated from a uranium- and nitrate-contaminated subsurface environment.</title>
        <authorList>
            <person name="Venkatramanan R."/>
            <person name="Prakash O."/>
            <person name="Woyke T."/>
            <person name="Chain P."/>
            <person name="Goodwin L.A."/>
            <person name="Watson D."/>
            <person name="Brooks S."/>
            <person name="Kostka J.E."/>
            <person name="Green S.J."/>
        </authorList>
    </citation>
    <scope>NUCLEOTIDE SEQUENCE [LARGE SCALE GENOMIC DNA]</scope>
    <source>
        <strain evidence="2 3">1NES1</strain>
    </source>
</reference>
<dbReference type="NCBIfam" id="TIGR01444">
    <property type="entry name" value="fkbM_fam"/>
    <property type="match status" value="1"/>
</dbReference>
<dbReference type="Pfam" id="PF05050">
    <property type="entry name" value="Methyltransf_21"/>
    <property type="match status" value="1"/>
</dbReference>
<keyword evidence="3" id="KW-1185">Reference proteome</keyword>
<evidence type="ECO:0000259" key="1">
    <source>
        <dbReference type="Pfam" id="PF05050"/>
    </source>
</evidence>
<dbReference type="Proteomes" id="UP000005952">
    <property type="component" value="Chromosome"/>
</dbReference>
<dbReference type="SUPFAM" id="SSF53335">
    <property type="entry name" value="S-adenosyl-L-methionine-dependent methyltransferases"/>
    <property type="match status" value="1"/>
</dbReference>
<feature type="domain" description="Methyltransferase FkbM" evidence="1">
    <location>
        <begin position="125"/>
        <end position="298"/>
    </location>
</feature>
<dbReference type="GO" id="GO:0008168">
    <property type="term" value="F:methyltransferase activity"/>
    <property type="evidence" value="ECO:0007669"/>
    <property type="project" value="UniProtKB-KW"/>
</dbReference>
<dbReference type="EMBL" id="CP005587">
    <property type="protein sequence ID" value="AGK56631.1"/>
    <property type="molecule type" value="Genomic_DNA"/>
</dbReference>
<accession>N0B7X4</accession>
<name>N0B7X4_9HYPH</name>
<dbReference type="InterPro" id="IPR006342">
    <property type="entry name" value="FkbM_mtfrase"/>
</dbReference>
<dbReference type="HOGENOM" id="CLU_945854_0_0_5"/>
<keyword evidence="2" id="KW-0808">Transferase</keyword>
<proteinExistence type="predicted"/>
<organism evidence="2 3">
    <name type="scientific">Hyphomicrobium denitrificans 1NES1</name>
    <dbReference type="NCBI Taxonomy" id="670307"/>
    <lineage>
        <taxon>Bacteria</taxon>
        <taxon>Pseudomonadati</taxon>
        <taxon>Pseudomonadota</taxon>
        <taxon>Alphaproteobacteria</taxon>
        <taxon>Hyphomicrobiales</taxon>
        <taxon>Hyphomicrobiaceae</taxon>
        <taxon>Hyphomicrobium</taxon>
    </lineage>
</organism>
<dbReference type="GO" id="GO:0032259">
    <property type="term" value="P:methylation"/>
    <property type="evidence" value="ECO:0007669"/>
    <property type="project" value="UniProtKB-KW"/>
</dbReference>
<dbReference type="InterPro" id="IPR029063">
    <property type="entry name" value="SAM-dependent_MTases_sf"/>
</dbReference>
<dbReference type="KEGG" id="hdt:HYPDE_24733"/>
<dbReference type="Gene3D" id="3.40.50.150">
    <property type="entry name" value="Vaccinia Virus protein VP39"/>
    <property type="match status" value="1"/>
</dbReference>
<evidence type="ECO:0000313" key="2">
    <source>
        <dbReference type="EMBL" id="AGK56631.1"/>
    </source>
</evidence>
<gene>
    <name evidence="2" type="ORF">HYPDE_24733</name>
</gene>
<dbReference type="eggNOG" id="COG4123">
    <property type="taxonomic scope" value="Bacteria"/>
</dbReference>
<dbReference type="AlphaFoldDB" id="N0B7X4"/>
<keyword evidence="2" id="KW-0489">Methyltransferase</keyword>
<protein>
    <submittedName>
        <fullName evidence="2">FkbM family methyltransferase</fullName>
    </submittedName>
</protein>
<sequence length="326" mass="36851">MDARRTLRSGFAPRNLDLKFEETHMLQRHTFGREIKDLVKMSLPSSLFRRARFLKRLSIYYRMETSDLIQRDMDAGVDCIFLSKSIRLRLPDDALAHNVFRTMAFEAGEWRSFLELADGCRALVDVGASGGFFSALFVASRTSPVQVLSIEPDSPSQVVLANVRDRNLSANAEWHIDARAVGEPANVEFVSSGYGVARSLSPMSDASTERTAAKNGRPFARVVVECAPLQHICKERGIVPDLLKIDIEGMEWNLVQSSLDWLSTLRPRMHLEVHPPFIRRQHGDPLLLLKNLAKIGYRPFDGKSWDSIFKRANNDSNFHLDLIGQV</sequence>
<dbReference type="STRING" id="670307.HYPDE_24733"/>
<evidence type="ECO:0000313" key="3">
    <source>
        <dbReference type="Proteomes" id="UP000005952"/>
    </source>
</evidence>